<dbReference type="RefSeq" id="WP_376920241.1">
    <property type="nucleotide sequence ID" value="NZ_JBHRSW010000017.1"/>
</dbReference>
<proteinExistence type="predicted"/>
<organism evidence="1 2">
    <name type="scientific">Agaribacter flavus</name>
    <dbReference type="NCBI Taxonomy" id="1902781"/>
    <lineage>
        <taxon>Bacteria</taxon>
        <taxon>Pseudomonadati</taxon>
        <taxon>Pseudomonadota</taxon>
        <taxon>Gammaproteobacteria</taxon>
        <taxon>Alteromonadales</taxon>
        <taxon>Alteromonadaceae</taxon>
        <taxon>Agaribacter</taxon>
    </lineage>
</organism>
<evidence type="ECO:0000313" key="1">
    <source>
        <dbReference type="EMBL" id="MFC3122107.1"/>
    </source>
</evidence>
<comment type="caution">
    <text evidence="1">The sequence shown here is derived from an EMBL/GenBank/DDBJ whole genome shotgun (WGS) entry which is preliminary data.</text>
</comment>
<sequence length="47" mass="5256">MPNTGRKFIDLPELDLVIVVTGHEHPNSTQQLTAERILPAFIGGYHE</sequence>
<gene>
    <name evidence="1" type="ORF">ACFOHL_10775</name>
</gene>
<dbReference type="EMBL" id="JBHRSW010000017">
    <property type="protein sequence ID" value="MFC3122107.1"/>
    <property type="molecule type" value="Genomic_DNA"/>
</dbReference>
<reference evidence="2" key="1">
    <citation type="journal article" date="2019" name="Int. J. Syst. Evol. Microbiol.">
        <title>The Global Catalogue of Microorganisms (GCM) 10K type strain sequencing project: providing services to taxonomists for standard genome sequencing and annotation.</title>
        <authorList>
            <consortium name="The Broad Institute Genomics Platform"/>
            <consortium name="The Broad Institute Genome Sequencing Center for Infectious Disease"/>
            <person name="Wu L."/>
            <person name="Ma J."/>
        </authorList>
    </citation>
    <scope>NUCLEOTIDE SEQUENCE [LARGE SCALE GENOMIC DNA]</scope>
    <source>
        <strain evidence="2">KCTC 52473</strain>
    </source>
</reference>
<accession>A0ABV7FTD5</accession>
<dbReference type="Proteomes" id="UP001595478">
    <property type="component" value="Unassembled WGS sequence"/>
</dbReference>
<evidence type="ECO:0000313" key="2">
    <source>
        <dbReference type="Proteomes" id="UP001595478"/>
    </source>
</evidence>
<name>A0ABV7FTD5_9ALTE</name>
<keyword evidence="2" id="KW-1185">Reference proteome</keyword>
<protein>
    <submittedName>
        <fullName evidence="1">Uncharacterized protein</fullName>
    </submittedName>
</protein>